<dbReference type="PANTHER" id="PTHR16046:SF9">
    <property type="entry name" value="SMC5-SMC6 COMPLEX LOCALIZATION FACTOR PROTEIN 2"/>
    <property type="match status" value="1"/>
</dbReference>
<comment type="caution">
    <text evidence="4">The sequence shown here is derived from an EMBL/GenBank/DDBJ whole genome shotgun (WGS) entry which is preliminary data.</text>
</comment>
<gene>
    <name evidence="4" type="primary">SLF2</name>
    <name evidence="4" type="ORF">N1851_034348</name>
</gene>
<sequence>MKPSQVQNRLSSLSLPKKMSLLQSSKALPPPNRTRDSLSSLNVAKPVAHFQNNVFRGQKQTAQPASSVKLHPAGNNCLFLKRCMDSERSDSNLKKKCLQNTSSGTIQTPNCSANQSQHLSAVSSSSSSDFFRLELSPKSTNNILTTEPTFYRPVRLTMPPKLSPKVPPDSPSTHNILSRLPGVRKACMVKITEDYVHLQSPNKSLKHGSLHSQVYSSRKGVRSSDQELSLENGGTTVQDSKDSGSSTNGPLASHQPYHSQCSKPAAQVKLPSKDGKSGESTAKEIGDACKTSKQAAKPKTTGPLRSHTGQKKSCIRRLSVIPDDISDLFTPDPLTYVSSSKHKEVVRPAAEQVKPGPHTTEADGVPDSAATSRTPTAESPSQQKKHSTGTNIPHLTASVTVKDAKYTPIPKLSPIVRLARLNMNILWGSTPDSGLKIPVSLPIEQPNKYDSEPAEVHKTPLNPENGTPTEGDASCAADGTTSKDPLTSTLPASKEDADRGGKMVDEDVLGLDLGFGLDLDESESSESSEDEELIFLQEMMQRVAKPPEKRAYTEPTTPISSRRHTIPNTVSSIGVARFMLTPLTLNCRNNLDQMLKEIRCIKRSKEKEKKLLSTCKEEDLRKAEPEENHDETISSEQEEFLRRFPVMSSAIRDVHPGEVVFNLESSGRLFSQHTLQLRHCKANPQGIAQKTLLWSSPAQLSLHIRSGLFQDAYDYSPCPPQVTRFLFKMMSVHTERMISDKILQALCDIARSAANHIGNVNNGNQKFEVWVPSVADVTVVLLNMGASFVTLFPLENFQPPFKEGDLLEDMDIKSESPSSNLKLSTIPKHNYSNVLKTSHHLASPVHASVPSSRTQYLSYCMALCPRAFSDPELLLLLTLGSRLGLEARFTLEPHIDLRCLQRHIIRNVRDWEDTVSGKPSTMCEPAGLVHHGIYS</sequence>
<feature type="region of interest" description="Disordered" evidence="2">
    <location>
        <begin position="545"/>
        <end position="565"/>
    </location>
</feature>
<feature type="compositionally biased region" description="Polar residues" evidence="2">
    <location>
        <begin position="369"/>
        <end position="396"/>
    </location>
</feature>
<organism evidence="4 5">
    <name type="scientific">Merluccius polli</name>
    <name type="common">Benguela hake</name>
    <name type="synonym">Merluccius cadenati</name>
    <dbReference type="NCBI Taxonomy" id="89951"/>
    <lineage>
        <taxon>Eukaryota</taxon>
        <taxon>Metazoa</taxon>
        <taxon>Chordata</taxon>
        <taxon>Craniata</taxon>
        <taxon>Vertebrata</taxon>
        <taxon>Euteleostomi</taxon>
        <taxon>Actinopterygii</taxon>
        <taxon>Neopterygii</taxon>
        <taxon>Teleostei</taxon>
        <taxon>Neoteleostei</taxon>
        <taxon>Acanthomorphata</taxon>
        <taxon>Zeiogadaria</taxon>
        <taxon>Gadariae</taxon>
        <taxon>Gadiformes</taxon>
        <taxon>Gadoidei</taxon>
        <taxon>Merlucciidae</taxon>
        <taxon>Merluccius</taxon>
    </lineage>
</organism>
<dbReference type="EMBL" id="JAOPHQ010006585">
    <property type="protein sequence ID" value="KAK0130967.1"/>
    <property type="molecule type" value="Genomic_DNA"/>
</dbReference>
<feature type="region of interest" description="Disordered" evidence="2">
    <location>
        <begin position="202"/>
        <end position="315"/>
    </location>
</feature>
<proteinExistence type="inferred from homology"/>
<feature type="region of interest" description="Disordered" evidence="2">
    <location>
        <begin position="451"/>
        <end position="500"/>
    </location>
</feature>
<dbReference type="InterPro" id="IPR026161">
    <property type="entry name" value="FAM178"/>
</dbReference>
<feature type="compositionally biased region" description="Polar residues" evidence="2">
    <location>
        <begin position="554"/>
        <end position="565"/>
    </location>
</feature>
<dbReference type="PANTHER" id="PTHR16046">
    <property type="entry name" value="SMC5-SMC6 COMPLEX LOCALIZATION FACTOR 2"/>
    <property type="match status" value="1"/>
</dbReference>
<feature type="domain" description="Coiled-coil SMC6 And NSE5 INteracting (CANIN)" evidence="3">
    <location>
        <begin position="588"/>
        <end position="916"/>
    </location>
</feature>
<comment type="similarity">
    <text evidence="1">Belongs to the FAM178 family.</text>
</comment>
<feature type="compositionally biased region" description="Basic and acidic residues" evidence="2">
    <location>
        <begin position="271"/>
        <end position="287"/>
    </location>
</feature>
<dbReference type="InterPro" id="IPR044276">
    <property type="entry name" value="CANIN_dom"/>
</dbReference>
<feature type="compositionally biased region" description="Polar residues" evidence="2">
    <location>
        <begin position="226"/>
        <end position="262"/>
    </location>
</feature>
<keyword evidence="5" id="KW-1185">Reference proteome</keyword>
<accession>A0AA47LZS5</accession>
<dbReference type="Pfam" id="PF14816">
    <property type="entry name" value="CANIN"/>
    <property type="match status" value="1"/>
</dbReference>
<evidence type="ECO:0000313" key="5">
    <source>
        <dbReference type="Proteomes" id="UP001174136"/>
    </source>
</evidence>
<evidence type="ECO:0000256" key="2">
    <source>
        <dbReference type="SAM" id="MobiDB-lite"/>
    </source>
</evidence>
<feature type="compositionally biased region" description="Polar residues" evidence="2">
    <location>
        <begin position="479"/>
        <end position="491"/>
    </location>
</feature>
<dbReference type="AlphaFoldDB" id="A0AA47LZS5"/>
<evidence type="ECO:0000256" key="1">
    <source>
        <dbReference type="ARBA" id="ARBA00010311"/>
    </source>
</evidence>
<evidence type="ECO:0000313" key="4">
    <source>
        <dbReference type="EMBL" id="KAK0130967.1"/>
    </source>
</evidence>
<name>A0AA47LZS5_MERPO</name>
<protein>
    <submittedName>
        <fullName evidence="4">SMC5-SMC6 complex localization factor protein 2</fullName>
    </submittedName>
</protein>
<evidence type="ECO:0000259" key="3">
    <source>
        <dbReference type="Pfam" id="PF14816"/>
    </source>
</evidence>
<reference evidence="4" key="1">
    <citation type="journal article" date="2023" name="Front. Mar. Sci.">
        <title>A new Merluccius polli reference genome to investigate the effects of global change in West African waters.</title>
        <authorList>
            <person name="Mateo J.L."/>
            <person name="Blanco-Fernandez C."/>
            <person name="Garcia-Vazquez E."/>
            <person name="Machado-Schiaffino G."/>
        </authorList>
    </citation>
    <scope>NUCLEOTIDE SEQUENCE</scope>
    <source>
        <strain evidence="4">C29</strain>
        <tissue evidence="4">Fin</tissue>
    </source>
</reference>
<dbReference type="Proteomes" id="UP001174136">
    <property type="component" value="Unassembled WGS sequence"/>
</dbReference>
<feature type="region of interest" description="Disordered" evidence="2">
    <location>
        <begin position="339"/>
        <end position="396"/>
    </location>
</feature>